<dbReference type="Proteomes" id="UP001478817">
    <property type="component" value="Unassembled WGS sequence"/>
</dbReference>
<keyword evidence="2 4" id="KW-0378">Hydrolase</keyword>
<sequence>MAQTVSRRNFLKMMGVGATGAAALVTTAGTGVQVALADDAPVAASGAADPTYRYVSDYGTDIMDQSKLEELENDCAEQGAKDVEAGCVLLRNEGDALPLPAGSHVTLLGQNSIESAIQEEATGGFGGPKKYSGPFYSYHSGGDSSKGALIATVTYLECMEEVYEVNPTVVEAYRQSGYKRTKSPTEPAVGEAPAEFYTDDIKASWSTDYNDAAIVMLTRQGSEDCDLMLEDTKGMSYLALHQEERDLLTMVKEQKEAGVFKRVIVLVNSSWAIELGELADFGVDAALWIGAPGATGFKGIARLLTGEVNPSGHLVDTFAKNSLSAPAITYAQSKNVQTWANLQEVLDGCDDTDKYVSYYLVYAEGIYVGYKYYETRYEDCILGQGKATDAVGSSTGSAWSYNDEIAYPFGYGLSYTTFEQKLDGVKYDSAADVYKASVTVTNTGNVAGRSVVQLYAQTPYGEYEKTNKVEKSAVQIVGFGKTGELEAGASETVEIEVERYLLASYDYTSAKAWIMSSGDYYLAVGDDAHDALNNILAAKGASGMIDVLGKPAAGDKSKVYTWNEASLDAASYARSRYTDVVVTNEFDDADINTLGTETVTYLTRSDWAGSFPAEPVAITATAAMIHDLNGEIYEKPADAPSVDSFTQGADNGLTFADMFDVEFDDDETWNKFLDQLTAEEMASIMPDSNGSVALDKVTMPASYRGDDMDQLEQVHFKLTDQSGYLWPSIMLSASSWDREQQAERARLTANEAYFMGCTEIWSGGPNIHRTPFNGRATAYYSEDGMVGYYLGQVQAEECQKLGIILGLKHLCVNDQEAMRESAATFTNEQALRENYLRAFEGAYAKGGAQGLMTAFNRMGTTYCGSCKELLTTVLREEWGAHVTVCSDAVVGADYKKHYASNLAAGMDYWCWDMAGFGPAAEAAPSNLSKDVIPQLIAEGDGYMLDRLRNATKNHVYAEVRSIMVNGLSGNAKIEHITPWWQNALTGAKVGAGVLAAGFAGLYAAKAFAWDKDGEGSDAPSKSEKGGE</sequence>
<evidence type="ECO:0000256" key="1">
    <source>
        <dbReference type="ARBA" id="ARBA00005336"/>
    </source>
</evidence>
<dbReference type="SMART" id="SM01217">
    <property type="entry name" value="Fn3_like"/>
    <property type="match status" value="1"/>
</dbReference>
<dbReference type="PANTHER" id="PTHR42715">
    <property type="entry name" value="BETA-GLUCOSIDASE"/>
    <property type="match status" value="1"/>
</dbReference>
<evidence type="ECO:0000313" key="5">
    <source>
        <dbReference type="Proteomes" id="UP001478817"/>
    </source>
</evidence>
<evidence type="ECO:0000256" key="2">
    <source>
        <dbReference type="ARBA" id="ARBA00022801"/>
    </source>
</evidence>
<dbReference type="Pfam" id="PF14310">
    <property type="entry name" value="Fn3-like"/>
    <property type="match status" value="1"/>
</dbReference>
<dbReference type="InterPro" id="IPR036881">
    <property type="entry name" value="Glyco_hydro_3_C_sf"/>
</dbReference>
<evidence type="ECO:0000313" key="4">
    <source>
        <dbReference type="EMBL" id="MEQ2636831.1"/>
    </source>
</evidence>
<dbReference type="InterPro" id="IPR002772">
    <property type="entry name" value="Glyco_hydro_3_C"/>
</dbReference>
<feature type="domain" description="Fibronectin type III-like" evidence="3">
    <location>
        <begin position="450"/>
        <end position="528"/>
    </location>
</feature>
<organism evidence="4 5">
    <name type="scientific">Paratractidigestivibacter faecalis</name>
    <dbReference type="NCBI Taxonomy" id="2292441"/>
    <lineage>
        <taxon>Bacteria</taxon>
        <taxon>Bacillati</taxon>
        <taxon>Actinomycetota</taxon>
        <taxon>Coriobacteriia</taxon>
        <taxon>Coriobacteriales</taxon>
        <taxon>Atopobiaceae</taxon>
        <taxon>Paratractidigestivibacter</taxon>
    </lineage>
</organism>
<protein>
    <submittedName>
        <fullName evidence="4">Glycoside hydrolase family 3 C-terminal domain-containing protein</fullName>
    </submittedName>
</protein>
<dbReference type="InterPro" id="IPR013783">
    <property type="entry name" value="Ig-like_fold"/>
</dbReference>
<dbReference type="Pfam" id="PF00933">
    <property type="entry name" value="Glyco_hydro_3"/>
    <property type="match status" value="1"/>
</dbReference>
<dbReference type="SUPFAM" id="SSF52279">
    <property type="entry name" value="Beta-D-glucan exohydrolase, C-terminal domain"/>
    <property type="match status" value="1"/>
</dbReference>
<dbReference type="Pfam" id="PF01915">
    <property type="entry name" value="Glyco_hydro_3_C"/>
    <property type="match status" value="1"/>
</dbReference>
<dbReference type="SUPFAM" id="SSF51445">
    <property type="entry name" value="(Trans)glycosidases"/>
    <property type="match status" value="1"/>
</dbReference>
<dbReference type="Gene3D" id="2.60.40.10">
    <property type="entry name" value="Immunoglobulins"/>
    <property type="match status" value="1"/>
</dbReference>
<proteinExistence type="inferred from homology"/>
<dbReference type="InterPro" id="IPR001764">
    <property type="entry name" value="Glyco_hydro_3_N"/>
</dbReference>
<keyword evidence="5" id="KW-1185">Reference proteome</keyword>
<dbReference type="Gene3D" id="3.40.50.1700">
    <property type="entry name" value="Glycoside hydrolase family 3 C-terminal domain"/>
    <property type="match status" value="1"/>
</dbReference>
<dbReference type="PROSITE" id="PS51318">
    <property type="entry name" value="TAT"/>
    <property type="match status" value="1"/>
</dbReference>
<dbReference type="EMBL" id="JBBNGS010000001">
    <property type="protein sequence ID" value="MEQ2636831.1"/>
    <property type="molecule type" value="Genomic_DNA"/>
</dbReference>
<dbReference type="InterPro" id="IPR006311">
    <property type="entry name" value="TAT_signal"/>
</dbReference>
<dbReference type="RefSeq" id="WP_349181187.1">
    <property type="nucleotide sequence ID" value="NZ_JBBNGS010000001.1"/>
</dbReference>
<evidence type="ECO:0000259" key="3">
    <source>
        <dbReference type="SMART" id="SM01217"/>
    </source>
</evidence>
<comment type="caution">
    <text evidence="4">The sequence shown here is derived from an EMBL/GenBank/DDBJ whole genome shotgun (WGS) entry which is preliminary data.</text>
</comment>
<dbReference type="InterPro" id="IPR017853">
    <property type="entry name" value="GH"/>
</dbReference>
<accession>A0ABV1ID59</accession>
<dbReference type="Gene3D" id="3.20.20.300">
    <property type="entry name" value="Glycoside hydrolase, family 3, N-terminal domain"/>
    <property type="match status" value="1"/>
</dbReference>
<dbReference type="PANTHER" id="PTHR42715:SF10">
    <property type="entry name" value="BETA-GLUCOSIDASE"/>
    <property type="match status" value="1"/>
</dbReference>
<name>A0ABV1ID59_9ACTN</name>
<dbReference type="InterPro" id="IPR050288">
    <property type="entry name" value="Cellulose_deg_GH3"/>
</dbReference>
<reference evidence="4 5" key="1">
    <citation type="submission" date="2024-04" db="EMBL/GenBank/DDBJ databases">
        <title>Human intestinal bacterial collection.</title>
        <authorList>
            <person name="Pauvert C."/>
            <person name="Hitch T.C.A."/>
            <person name="Clavel T."/>
        </authorList>
    </citation>
    <scope>NUCLEOTIDE SEQUENCE [LARGE SCALE GENOMIC DNA]</scope>
    <source>
        <strain evidence="4 5">CLA-AA-H197</strain>
    </source>
</reference>
<dbReference type="InterPro" id="IPR026891">
    <property type="entry name" value="Fn3-like"/>
</dbReference>
<gene>
    <name evidence="4" type="ORF">AAAT05_00480</name>
</gene>
<dbReference type="InterPro" id="IPR036962">
    <property type="entry name" value="Glyco_hydro_3_N_sf"/>
</dbReference>
<dbReference type="GO" id="GO:0016787">
    <property type="term" value="F:hydrolase activity"/>
    <property type="evidence" value="ECO:0007669"/>
    <property type="project" value="UniProtKB-KW"/>
</dbReference>
<comment type="similarity">
    <text evidence="1">Belongs to the glycosyl hydrolase 3 family.</text>
</comment>